<feature type="transmembrane region" description="Helical" evidence="1">
    <location>
        <begin position="86"/>
        <end position="110"/>
    </location>
</feature>
<evidence type="ECO:0000256" key="1">
    <source>
        <dbReference type="SAM" id="Phobius"/>
    </source>
</evidence>
<protein>
    <recommendedName>
        <fullName evidence="4">Glucose receptor Git3 N-terminal domain-containing protein</fullName>
    </recommendedName>
</protein>
<keyword evidence="1" id="KW-0812">Transmembrane</keyword>
<reference evidence="2 3" key="1">
    <citation type="submission" date="2014-04" db="EMBL/GenBank/DDBJ databases">
        <authorList>
            <consortium name="DOE Joint Genome Institute"/>
            <person name="Kuo A."/>
            <person name="Tarkka M."/>
            <person name="Buscot F."/>
            <person name="Kohler A."/>
            <person name="Nagy L.G."/>
            <person name="Floudas D."/>
            <person name="Copeland A."/>
            <person name="Barry K.W."/>
            <person name="Cichocki N."/>
            <person name="Veneault-Fourrey C."/>
            <person name="LaButti K."/>
            <person name="Lindquist E.A."/>
            <person name="Lipzen A."/>
            <person name="Lundell T."/>
            <person name="Morin E."/>
            <person name="Murat C."/>
            <person name="Sun H."/>
            <person name="Tunlid A."/>
            <person name="Henrissat B."/>
            <person name="Grigoriev I.V."/>
            <person name="Hibbett D.S."/>
            <person name="Martin F."/>
            <person name="Nordberg H.P."/>
            <person name="Cantor M.N."/>
            <person name="Hua S.X."/>
        </authorList>
    </citation>
    <scope>NUCLEOTIDE SEQUENCE [LARGE SCALE GENOMIC DNA]</scope>
    <source>
        <strain evidence="2 3">F 1598</strain>
    </source>
</reference>
<keyword evidence="3" id="KW-1185">Reference proteome</keyword>
<evidence type="ECO:0000313" key="2">
    <source>
        <dbReference type="EMBL" id="KIM72178.1"/>
    </source>
</evidence>
<proteinExistence type="predicted"/>
<reference evidence="3" key="2">
    <citation type="submission" date="2015-01" db="EMBL/GenBank/DDBJ databases">
        <title>Evolutionary Origins and Diversification of the Mycorrhizal Mutualists.</title>
        <authorList>
            <consortium name="DOE Joint Genome Institute"/>
            <consortium name="Mycorrhizal Genomics Consortium"/>
            <person name="Kohler A."/>
            <person name="Kuo A."/>
            <person name="Nagy L.G."/>
            <person name="Floudas D."/>
            <person name="Copeland A."/>
            <person name="Barry K.W."/>
            <person name="Cichocki N."/>
            <person name="Veneault-Fourrey C."/>
            <person name="LaButti K."/>
            <person name="Lindquist E.A."/>
            <person name="Lipzen A."/>
            <person name="Lundell T."/>
            <person name="Morin E."/>
            <person name="Murat C."/>
            <person name="Riley R."/>
            <person name="Ohm R."/>
            <person name="Sun H."/>
            <person name="Tunlid A."/>
            <person name="Henrissat B."/>
            <person name="Grigoriev I.V."/>
            <person name="Hibbett D.S."/>
            <person name="Martin F."/>
        </authorList>
    </citation>
    <scope>NUCLEOTIDE SEQUENCE [LARGE SCALE GENOMIC DNA]</scope>
    <source>
        <strain evidence="3">F 1598</strain>
    </source>
</reference>
<dbReference type="InParanoid" id="A0A0C3AEI4"/>
<dbReference type="OrthoDB" id="100006at2759"/>
<evidence type="ECO:0000313" key="3">
    <source>
        <dbReference type="Proteomes" id="UP000054166"/>
    </source>
</evidence>
<sequence length="302" mass="34714">MALGEVIHVKWICEGKVYTGGLCTVQGIMRQLGDTGSALATLAITLHIFSAIIWGTPRRQYFTAYSIHWCWIGNHYKEEQFVGQYMWIWFTLFTSFLPYTSLVLWARAILTGSQLQWWKFQLHPDQDKVPTFIPNAGTKRFIVMILYPFVLVVITLPLSVVRWLMGSGSVERNMPAATFAVEYIYSLSRALNVLLFLMHPQRLSFCKTVTAGVSELWVPESHLRWSRTTFELMPLRFCFHQLSPPTVVKLRTNSFQDALRELNVAQLPPVKESAQVKQVISCMSKYLTAARNFIKTQVLDPR</sequence>
<evidence type="ECO:0008006" key="4">
    <source>
        <dbReference type="Google" id="ProtNLM"/>
    </source>
</evidence>
<feature type="transmembrane region" description="Helical" evidence="1">
    <location>
        <begin position="38"/>
        <end position="56"/>
    </location>
</feature>
<dbReference type="Proteomes" id="UP000054166">
    <property type="component" value="Unassembled WGS sequence"/>
</dbReference>
<keyword evidence="1" id="KW-0472">Membrane</keyword>
<organism evidence="2 3">
    <name type="scientific">Piloderma croceum (strain F 1598)</name>
    <dbReference type="NCBI Taxonomy" id="765440"/>
    <lineage>
        <taxon>Eukaryota</taxon>
        <taxon>Fungi</taxon>
        <taxon>Dikarya</taxon>
        <taxon>Basidiomycota</taxon>
        <taxon>Agaricomycotina</taxon>
        <taxon>Agaricomycetes</taxon>
        <taxon>Agaricomycetidae</taxon>
        <taxon>Atheliales</taxon>
        <taxon>Atheliaceae</taxon>
        <taxon>Piloderma</taxon>
    </lineage>
</organism>
<name>A0A0C3AEI4_PILCF</name>
<dbReference type="AlphaFoldDB" id="A0A0C3AEI4"/>
<gene>
    <name evidence="2" type="ORF">PILCRDRAFT_93565</name>
</gene>
<accession>A0A0C3AEI4</accession>
<feature type="transmembrane region" description="Helical" evidence="1">
    <location>
        <begin position="141"/>
        <end position="164"/>
    </location>
</feature>
<dbReference type="EMBL" id="KN833155">
    <property type="protein sequence ID" value="KIM72178.1"/>
    <property type="molecule type" value="Genomic_DNA"/>
</dbReference>
<dbReference type="HOGENOM" id="CLU_921711_0_0_1"/>
<keyword evidence="1" id="KW-1133">Transmembrane helix</keyword>